<gene>
    <name evidence="2" type="ORF">O1Q84_10310</name>
</gene>
<organism evidence="2 3">
    <name type="scientific">Vibrio parahaemolyticus</name>
    <dbReference type="NCBI Taxonomy" id="670"/>
    <lineage>
        <taxon>Bacteria</taxon>
        <taxon>Pseudomonadati</taxon>
        <taxon>Pseudomonadota</taxon>
        <taxon>Gammaproteobacteria</taxon>
        <taxon>Vibrionales</taxon>
        <taxon>Vibrionaceae</taxon>
        <taxon>Vibrio</taxon>
    </lineage>
</organism>
<protein>
    <submittedName>
        <fullName evidence="2">DUF3265 domain-containing protein</fullName>
    </submittedName>
</protein>
<evidence type="ECO:0000256" key="1">
    <source>
        <dbReference type="SAM" id="Phobius"/>
    </source>
</evidence>
<dbReference type="EMBL" id="CP114194">
    <property type="protein sequence ID" value="WAT91890.1"/>
    <property type="molecule type" value="Genomic_DNA"/>
</dbReference>
<sequence length="53" mass="5826">MTKRLSGIWHAWHFQFALGSVVTALCGSFCGACLHPLTRRYNATASSETVILD</sequence>
<evidence type="ECO:0000313" key="3">
    <source>
        <dbReference type="Proteomes" id="UP001156560"/>
    </source>
</evidence>
<feature type="transmembrane region" description="Helical" evidence="1">
    <location>
        <begin position="12"/>
        <end position="34"/>
    </location>
</feature>
<keyword evidence="1" id="KW-0472">Membrane</keyword>
<proteinExistence type="predicted"/>
<accession>A0AA47L896</accession>
<evidence type="ECO:0000313" key="2">
    <source>
        <dbReference type="EMBL" id="WAT91890.1"/>
    </source>
</evidence>
<dbReference type="AlphaFoldDB" id="A0AA47L896"/>
<keyword evidence="1" id="KW-1133">Transmembrane helix</keyword>
<name>A0AA47L896_VIBPH</name>
<reference evidence="2" key="1">
    <citation type="submission" date="2022-12" db="EMBL/GenBank/DDBJ databases">
        <title>Vibrio parahaemolyticus become highly virulent by producing novel Tc toxins.</title>
        <authorList>
            <person name="Yang F."/>
            <person name="You Y."/>
            <person name="Lai Q."/>
            <person name="Xu L."/>
            <person name="Li F."/>
        </authorList>
    </citation>
    <scope>NUCLEOTIDE SEQUENCE</scope>
    <source>
        <strain evidence="2">Vp-HL-202005</strain>
    </source>
</reference>
<keyword evidence="1" id="KW-0812">Transmembrane</keyword>
<dbReference type="Proteomes" id="UP001156560">
    <property type="component" value="Chromosome 1"/>
</dbReference>